<dbReference type="Proteomes" id="UP001140094">
    <property type="component" value="Unassembled WGS sequence"/>
</dbReference>
<protein>
    <recommendedName>
        <fullName evidence="6">EF-hand domain-containing protein</fullName>
    </recommendedName>
</protein>
<dbReference type="InterPro" id="IPR018247">
    <property type="entry name" value="EF_Hand_1_Ca_BS"/>
</dbReference>
<dbReference type="Gene3D" id="1.20.1280.50">
    <property type="match status" value="1"/>
</dbReference>
<dbReference type="Gene3D" id="1.10.238.10">
    <property type="entry name" value="EF-hand"/>
    <property type="match status" value="1"/>
</dbReference>
<keyword evidence="5" id="KW-1185">Reference proteome</keyword>
<dbReference type="InterPro" id="IPR002048">
    <property type="entry name" value="EF_hand_dom"/>
</dbReference>
<dbReference type="PROSITE" id="PS00018">
    <property type="entry name" value="EF_HAND_1"/>
    <property type="match status" value="1"/>
</dbReference>
<dbReference type="EMBL" id="JANBUO010001332">
    <property type="protein sequence ID" value="KAJ2798728.1"/>
    <property type="molecule type" value="Genomic_DNA"/>
</dbReference>
<evidence type="ECO:0000313" key="5">
    <source>
        <dbReference type="Proteomes" id="UP001140094"/>
    </source>
</evidence>
<feature type="domain" description="F-box" evidence="2">
    <location>
        <begin position="1"/>
        <end position="47"/>
    </location>
</feature>
<evidence type="ECO:0000259" key="2">
    <source>
        <dbReference type="PROSITE" id="PS50181"/>
    </source>
</evidence>
<dbReference type="PROSITE" id="PS50181">
    <property type="entry name" value="FBOX"/>
    <property type="match status" value="1"/>
</dbReference>
<reference evidence="4" key="1">
    <citation type="submission" date="2022-07" db="EMBL/GenBank/DDBJ databases">
        <title>Phylogenomic reconstructions and comparative analyses of Kickxellomycotina fungi.</title>
        <authorList>
            <person name="Reynolds N.K."/>
            <person name="Stajich J.E."/>
            <person name="Barry K."/>
            <person name="Grigoriev I.V."/>
            <person name="Crous P."/>
            <person name="Smith M.E."/>
        </authorList>
    </citation>
    <scope>NUCLEOTIDE SEQUENCE</scope>
    <source>
        <strain evidence="4">NRRL 1565</strain>
    </source>
</reference>
<evidence type="ECO:0000256" key="1">
    <source>
        <dbReference type="ARBA" id="ARBA00022837"/>
    </source>
</evidence>
<dbReference type="InterPro" id="IPR011992">
    <property type="entry name" value="EF-hand-dom_pair"/>
</dbReference>
<accession>A0A9W8HVP7</accession>
<evidence type="ECO:0008006" key="6">
    <source>
        <dbReference type="Google" id="ProtNLM"/>
    </source>
</evidence>
<dbReference type="InterPro" id="IPR001810">
    <property type="entry name" value="F-box_dom"/>
</dbReference>
<organism evidence="4 5">
    <name type="scientific">Coemansia guatemalensis</name>
    <dbReference type="NCBI Taxonomy" id="2761395"/>
    <lineage>
        <taxon>Eukaryota</taxon>
        <taxon>Fungi</taxon>
        <taxon>Fungi incertae sedis</taxon>
        <taxon>Zoopagomycota</taxon>
        <taxon>Kickxellomycotina</taxon>
        <taxon>Kickxellomycetes</taxon>
        <taxon>Kickxellales</taxon>
        <taxon>Kickxellaceae</taxon>
        <taxon>Coemansia</taxon>
    </lineage>
</organism>
<proteinExistence type="predicted"/>
<dbReference type="OrthoDB" id="26525at2759"/>
<name>A0A9W8HVP7_9FUNG</name>
<dbReference type="CDD" id="cd09917">
    <property type="entry name" value="F-box_SF"/>
    <property type="match status" value="1"/>
</dbReference>
<sequence length="332" mass="37023">MAAIELLPQDLFNLIALKLDIADICAVALTSRRLHKLARCDELWIGKIVEDFGDRDLIVDLLTEAGVDIVGNLNASTQLVPWKLQQQCHDSLLTGMECYRDRFVRVFPASGDDRLTYARDSEEAIDQVKLMLRDGPKANDEVFVEAAYRLVLVQEYFPASAECYYLWALICYMNNALNPSTTLLDIGHSLDSDFMPIRELMAEVQSMKEGVHGTNGDAPLLDATCSRPSAQLARALAIIFQRLDRDRDGVLNPSELAAMINITNGQPAPYELVVRITNEFGGQIQTSGGRRVTGWNPDSLANFFVAQTLEDPKETRQDLAKFGFDPHTLQSN</sequence>
<evidence type="ECO:0000259" key="3">
    <source>
        <dbReference type="PROSITE" id="PS50222"/>
    </source>
</evidence>
<comment type="caution">
    <text evidence="4">The sequence shown here is derived from an EMBL/GenBank/DDBJ whole genome shotgun (WGS) entry which is preliminary data.</text>
</comment>
<dbReference type="SUPFAM" id="SSF81383">
    <property type="entry name" value="F-box domain"/>
    <property type="match status" value="1"/>
</dbReference>
<dbReference type="PROSITE" id="PS50222">
    <property type="entry name" value="EF_HAND_2"/>
    <property type="match status" value="1"/>
</dbReference>
<dbReference type="SUPFAM" id="SSF47473">
    <property type="entry name" value="EF-hand"/>
    <property type="match status" value="1"/>
</dbReference>
<gene>
    <name evidence="4" type="ORF">H4R20_004717</name>
</gene>
<dbReference type="GO" id="GO:0005509">
    <property type="term" value="F:calcium ion binding"/>
    <property type="evidence" value="ECO:0007669"/>
    <property type="project" value="InterPro"/>
</dbReference>
<keyword evidence="1" id="KW-0106">Calcium</keyword>
<evidence type="ECO:0000313" key="4">
    <source>
        <dbReference type="EMBL" id="KAJ2798728.1"/>
    </source>
</evidence>
<dbReference type="Pfam" id="PF12937">
    <property type="entry name" value="F-box-like"/>
    <property type="match status" value="1"/>
</dbReference>
<dbReference type="SMART" id="SM00256">
    <property type="entry name" value="FBOX"/>
    <property type="match status" value="1"/>
</dbReference>
<dbReference type="InterPro" id="IPR036047">
    <property type="entry name" value="F-box-like_dom_sf"/>
</dbReference>
<feature type="domain" description="EF-hand" evidence="3">
    <location>
        <begin position="231"/>
        <end position="266"/>
    </location>
</feature>
<dbReference type="AlphaFoldDB" id="A0A9W8HVP7"/>